<evidence type="ECO:0000313" key="8">
    <source>
        <dbReference type="EMBL" id="SCL94615.1"/>
    </source>
</evidence>
<dbReference type="Proteomes" id="UP000220214">
    <property type="component" value="Chromosome 10"/>
</dbReference>
<evidence type="ECO:0000313" key="10">
    <source>
        <dbReference type="EMBL" id="SCN26164.1"/>
    </source>
</evidence>
<name>A0A1C6WXM1_PLABE</name>
<dbReference type="InterPro" id="IPR050474">
    <property type="entry name" value="Hel308_SKI2-like"/>
</dbReference>
<reference evidence="11 13" key="1">
    <citation type="submission" date="2016-08" db="EMBL/GenBank/DDBJ databases">
        <authorList>
            <consortium name="Pathogen Informatics"/>
        </authorList>
    </citation>
    <scope>NUCLEOTIDE SEQUENCE [LARGE SCALE GENOMIC DNA]</scope>
    <source>
        <strain evidence="8 13">NK65 ny</strain>
        <strain evidence="10 12">NK65e</strain>
        <strain evidence="9 11">SP11 Antwerpcl1</strain>
    </source>
</reference>
<keyword evidence="1" id="KW-0547">Nucleotide-binding</keyword>
<accession>A0A1C6WXM1</accession>
<dbReference type="GO" id="GO:0016787">
    <property type="term" value="F:hydrolase activity"/>
    <property type="evidence" value="ECO:0007669"/>
    <property type="project" value="UniProtKB-KW"/>
</dbReference>
<keyword evidence="3 8" id="KW-0347">Helicase</keyword>
<evidence type="ECO:0000256" key="4">
    <source>
        <dbReference type="ARBA" id="ARBA00022840"/>
    </source>
</evidence>
<dbReference type="PROSITE" id="PS51194">
    <property type="entry name" value="HELICASE_CTER"/>
    <property type="match status" value="1"/>
</dbReference>
<dbReference type="Proteomes" id="UP000516480">
    <property type="component" value="Chromosome 10"/>
</dbReference>
<dbReference type="AlphaFoldDB" id="A0A1C6WXM1"/>
<dbReference type="Pfam" id="PF00270">
    <property type="entry name" value="DEAD"/>
    <property type="match status" value="1"/>
</dbReference>
<dbReference type="PROSITE" id="PS51192">
    <property type="entry name" value="HELICASE_ATP_BIND_1"/>
    <property type="match status" value="1"/>
</dbReference>
<keyword evidence="2" id="KW-0378">Hydrolase</keyword>
<dbReference type="Gene3D" id="3.40.50.300">
    <property type="entry name" value="P-loop containing nucleotide triphosphate hydrolases"/>
    <property type="match status" value="2"/>
</dbReference>
<proteinExistence type="predicted"/>
<feature type="transmembrane region" description="Helical" evidence="5">
    <location>
        <begin position="892"/>
        <end position="914"/>
    </location>
</feature>
<dbReference type="InterPro" id="IPR027417">
    <property type="entry name" value="P-loop_NTPase"/>
</dbReference>
<evidence type="ECO:0000313" key="11">
    <source>
        <dbReference type="Proteomes" id="UP000219860"/>
    </source>
</evidence>
<keyword evidence="5" id="KW-0472">Membrane</keyword>
<dbReference type="InterPro" id="IPR011545">
    <property type="entry name" value="DEAD/DEAH_box_helicase_dom"/>
</dbReference>
<evidence type="ECO:0000313" key="9">
    <source>
        <dbReference type="EMBL" id="SCM16066.1"/>
    </source>
</evidence>
<feature type="domain" description="Helicase ATP-binding" evidence="6">
    <location>
        <begin position="89"/>
        <end position="275"/>
    </location>
</feature>
<evidence type="ECO:0000256" key="3">
    <source>
        <dbReference type="ARBA" id="ARBA00022806"/>
    </source>
</evidence>
<dbReference type="SMART" id="SM00487">
    <property type="entry name" value="DEXDc"/>
    <property type="match status" value="1"/>
</dbReference>
<feature type="domain" description="Helicase C-terminal" evidence="7">
    <location>
        <begin position="399"/>
        <end position="579"/>
    </location>
</feature>
<organism evidence="8 13">
    <name type="scientific">Plasmodium berghei</name>
    <dbReference type="NCBI Taxonomy" id="5821"/>
    <lineage>
        <taxon>Eukaryota</taxon>
        <taxon>Sar</taxon>
        <taxon>Alveolata</taxon>
        <taxon>Apicomplexa</taxon>
        <taxon>Aconoidasida</taxon>
        <taxon>Haemosporida</taxon>
        <taxon>Plasmodiidae</taxon>
        <taxon>Plasmodium</taxon>
        <taxon>Plasmodium (Vinckeia)</taxon>
    </lineage>
</organism>
<evidence type="ECO:0000313" key="12">
    <source>
        <dbReference type="Proteomes" id="UP000220214"/>
    </source>
</evidence>
<dbReference type="EMBL" id="LT614636">
    <property type="protein sequence ID" value="SCN26164.1"/>
    <property type="molecule type" value="Genomic_DNA"/>
</dbReference>
<dbReference type="SMART" id="SM00490">
    <property type="entry name" value="HELICc"/>
    <property type="match status" value="1"/>
</dbReference>
<dbReference type="InterPro" id="IPR001650">
    <property type="entry name" value="Helicase_C-like"/>
</dbReference>
<dbReference type="PANTHER" id="PTHR47961">
    <property type="entry name" value="DNA POLYMERASE THETA, PUTATIVE (AFU_ORTHOLOGUE AFUA_1G05260)-RELATED"/>
    <property type="match status" value="1"/>
</dbReference>
<evidence type="ECO:0000259" key="6">
    <source>
        <dbReference type="PROSITE" id="PS51192"/>
    </source>
</evidence>
<protein>
    <submittedName>
        <fullName evidence="8">DEAD/DEAH box helicase, putative</fullName>
    </submittedName>
</protein>
<dbReference type="GO" id="GO:0003676">
    <property type="term" value="F:nucleic acid binding"/>
    <property type="evidence" value="ECO:0007669"/>
    <property type="project" value="InterPro"/>
</dbReference>
<dbReference type="GO" id="GO:0005524">
    <property type="term" value="F:ATP binding"/>
    <property type="evidence" value="ECO:0007669"/>
    <property type="project" value="UniProtKB-KW"/>
</dbReference>
<dbReference type="VEuPathDB" id="PlasmoDB:PBANKA_1019100"/>
<dbReference type="GO" id="GO:0004386">
    <property type="term" value="F:helicase activity"/>
    <property type="evidence" value="ECO:0007669"/>
    <property type="project" value="UniProtKB-KW"/>
</dbReference>
<evidence type="ECO:0000256" key="5">
    <source>
        <dbReference type="SAM" id="Phobius"/>
    </source>
</evidence>
<dbReference type="EMBL" id="LT608146">
    <property type="protein sequence ID" value="SCL94615.1"/>
    <property type="molecule type" value="Genomic_DNA"/>
</dbReference>
<dbReference type="PANTHER" id="PTHR47961:SF6">
    <property type="entry name" value="DNA-DIRECTED DNA POLYMERASE"/>
    <property type="match status" value="1"/>
</dbReference>
<evidence type="ECO:0000256" key="1">
    <source>
        <dbReference type="ARBA" id="ARBA00022741"/>
    </source>
</evidence>
<dbReference type="InterPro" id="IPR014001">
    <property type="entry name" value="Helicase_ATP-bd"/>
</dbReference>
<evidence type="ECO:0000256" key="2">
    <source>
        <dbReference type="ARBA" id="ARBA00022801"/>
    </source>
</evidence>
<evidence type="ECO:0000259" key="7">
    <source>
        <dbReference type="PROSITE" id="PS51194"/>
    </source>
</evidence>
<dbReference type="OrthoDB" id="2320933at2759"/>
<dbReference type="SUPFAM" id="SSF52540">
    <property type="entry name" value="P-loop containing nucleoside triphosphate hydrolases"/>
    <property type="match status" value="1"/>
</dbReference>
<sequence length="998" mass="118407">MQFQGMNANWISQLENLLGEKNTKKNCEANGVKFPKIKNEVQNEANYEQKDYHNLTSYNIKKEIINNYQKENINRLYSWQKECLCELKKVKWEERENFLFVAQTSGGKTLVAEIFAFEEIKKTEKIFFLFPLNSLINEKLEYFKKICKGTDIQIGSEFDQNDIILCTYEKFNNYLNKNKLKYTAENINSRGYEHIYQKNYNYDDRDNEDKKYIVIIDEFHLISEKGRGIYIENIISKSLYLNKKKPQIKIICMSATLNNMHKLKKWLNAKIYISSYRPQVISEHYVCNYDVYKKGHEFDYYYLNNMYDFCISYENRKDNKSLPCCYRKDTINYKVEKAILHDIDCVTPRINGYETPIKYDYQTKINAQSELFKNKIYNFLQKKNQSLNNDLIQTILCFSYHSLVKNINTLIFCSTKRNCEIYINLINQFISALSIDNVPENIKIKRKKLNEKILHIDKYAYEKMNKLITNGICYYYSDIGNSIKRLLEHFYKEKVLFLLTCTSTLAIGLNLLVDRVLIASPFIAQNFITITQYKQMIGRAARLKEGDSFLIVEKKYEKKILQLFKENVTNIKSTMNNGSQEEIEKYIIEFLCLVDQPMTFHDIISLFSYSLCFVELTFSDNEIDENYITNTNGNDTILDNIAYICHFGNNGMNTFYEELDMYCNDNSWIGKEIKSVSSIKQCDKNELMQIKDECSPYHISSTTPRKINQKRAEKYTNTTNTSLHNLLQLDLHMFTKNELLFYEKTKKEINIVINNLIKHKCIEIINQKKIKATRLCRSLCISNFTVTYGIDLLSEIKSYDKIHTYNNKFHLCYICSCHNLNIAGFIYYLPFLKNLISIISFDNYTKYIIFEILKFDNDIINMLNLKNQNISHDQKKKKFFSDDLVQKKYNKLYLAILLFLYLQGANISTICTIFKIPKDVLKSILQNTYMHIHILIAFFDELDEWIISSLLKKYLQHFKSIKPASENNSDEFFQVAEFCYSKYYSKKRKKEKYTQWRK</sequence>
<evidence type="ECO:0000313" key="13">
    <source>
        <dbReference type="Proteomes" id="UP000516480"/>
    </source>
</evidence>
<keyword evidence="4" id="KW-0067">ATP-binding</keyword>
<dbReference type="Proteomes" id="UP000219860">
    <property type="component" value="Chromosome 10"/>
</dbReference>
<gene>
    <name evidence="10" type="ORF">PBNK65E_000235700</name>
    <name evidence="8" type="ORF">PBNK65NY_000234800</name>
    <name evidence="9" type="ORF">PBSP11A_000234600</name>
</gene>
<dbReference type="EMBL" id="LT608258">
    <property type="protein sequence ID" value="SCM16066.1"/>
    <property type="molecule type" value="Genomic_DNA"/>
</dbReference>
<keyword evidence="5" id="KW-0812">Transmembrane</keyword>
<keyword evidence="5" id="KW-1133">Transmembrane helix</keyword>